<protein>
    <submittedName>
        <fullName evidence="5">Multidrug transporter MdtA</fullName>
    </submittedName>
</protein>
<feature type="chain" id="PRO_5001536043" evidence="2">
    <location>
        <begin position="25"/>
        <end position="286"/>
    </location>
</feature>
<organism evidence="5 6">
    <name type="scientific">Virgibacillus massiliensis</name>
    <dbReference type="NCBI Taxonomy" id="1462526"/>
    <lineage>
        <taxon>Bacteria</taxon>
        <taxon>Bacillati</taxon>
        <taxon>Bacillota</taxon>
        <taxon>Bacilli</taxon>
        <taxon>Bacillales</taxon>
        <taxon>Bacillaceae</taxon>
        <taxon>Virgibacillus</taxon>
    </lineage>
</organism>
<comment type="caution">
    <text evidence="5">The sequence shown here is derived from an EMBL/GenBank/DDBJ whole genome shotgun (WGS) entry which is preliminary data.</text>
</comment>
<dbReference type="NCBIfam" id="TIGR01730">
    <property type="entry name" value="RND_mfp"/>
    <property type="match status" value="1"/>
</dbReference>
<dbReference type="Proteomes" id="UP000028875">
    <property type="component" value="Unassembled WGS sequence"/>
</dbReference>
<dbReference type="AlphaFoldDB" id="A0A024Q780"/>
<gene>
    <name evidence="5" type="primary">mdtA</name>
    <name evidence="5" type="ORF">BN990_00603</name>
</gene>
<dbReference type="PROSITE" id="PS51257">
    <property type="entry name" value="PROKAR_LIPOPROTEIN"/>
    <property type="match status" value="1"/>
</dbReference>
<dbReference type="GO" id="GO:0015562">
    <property type="term" value="F:efflux transmembrane transporter activity"/>
    <property type="evidence" value="ECO:0007669"/>
    <property type="project" value="TreeGrafter"/>
</dbReference>
<dbReference type="Pfam" id="PF00364">
    <property type="entry name" value="Biotin_lipoyl"/>
    <property type="match status" value="1"/>
</dbReference>
<evidence type="ECO:0000256" key="1">
    <source>
        <dbReference type="ARBA" id="ARBA00009477"/>
    </source>
</evidence>
<evidence type="ECO:0000259" key="4">
    <source>
        <dbReference type="Pfam" id="PF25989"/>
    </source>
</evidence>
<dbReference type="STRING" id="1462526.BN990_00603"/>
<dbReference type="InterPro" id="IPR006143">
    <property type="entry name" value="RND_pump_MFP"/>
</dbReference>
<dbReference type="eggNOG" id="COG0845">
    <property type="taxonomic scope" value="Bacteria"/>
</dbReference>
<dbReference type="PANTHER" id="PTHR30469:SF11">
    <property type="entry name" value="BLL4320 PROTEIN"/>
    <property type="match status" value="1"/>
</dbReference>
<feature type="domain" description="Lipoyl-binding" evidence="3">
    <location>
        <begin position="69"/>
        <end position="131"/>
    </location>
</feature>
<evidence type="ECO:0000259" key="3">
    <source>
        <dbReference type="Pfam" id="PF00364"/>
    </source>
</evidence>
<dbReference type="InterPro" id="IPR058637">
    <property type="entry name" value="YknX-like_C"/>
</dbReference>
<dbReference type="RefSeq" id="WP_038242226.1">
    <property type="nucleotide sequence ID" value="NZ_BNER01000001.1"/>
</dbReference>
<proteinExistence type="inferred from homology"/>
<name>A0A024Q780_9BACI</name>
<evidence type="ECO:0000313" key="6">
    <source>
        <dbReference type="Proteomes" id="UP000028875"/>
    </source>
</evidence>
<keyword evidence="2" id="KW-0732">Signal</keyword>
<feature type="signal peptide" evidence="2">
    <location>
        <begin position="1"/>
        <end position="24"/>
    </location>
</feature>
<dbReference type="Pfam" id="PF25989">
    <property type="entry name" value="YknX_C"/>
    <property type="match status" value="1"/>
</dbReference>
<dbReference type="InterPro" id="IPR000089">
    <property type="entry name" value="Biotin_lipoyl"/>
</dbReference>
<dbReference type="Gene3D" id="2.40.420.20">
    <property type="match status" value="1"/>
</dbReference>
<feature type="domain" description="YknX-like C-terminal permuted SH3-like" evidence="4">
    <location>
        <begin position="215"/>
        <end position="282"/>
    </location>
</feature>
<reference evidence="6" key="2">
    <citation type="submission" date="2014-05" db="EMBL/GenBank/DDBJ databases">
        <title>Draft genome sequence of Virgibacillus massiliensis Vm-5.</title>
        <authorList>
            <person name="Khelaifia S."/>
            <person name="Croce O."/>
            <person name="Lagier J.C."/>
            <person name="Raoult D."/>
        </authorList>
    </citation>
    <scope>NUCLEOTIDE SEQUENCE [LARGE SCALE GENOMIC DNA]</scope>
    <source>
        <strain evidence="6">Vm-5</strain>
    </source>
</reference>
<dbReference type="GO" id="GO:1990281">
    <property type="term" value="C:efflux pump complex"/>
    <property type="evidence" value="ECO:0007669"/>
    <property type="project" value="TreeGrafter"/>
</dbReference>
<accession>A0A024Q780</accession>
<evidence type="ECO:0000313" key="5">
    <source>
        <dbReference type="EMBL" id="CDQ38334.1"/>
    </source>
</evidence>
<comment type="similarity">
    <text evidence="1">Belongs to the membrane fusion protein (MFP) (TC 8.A.1) family.</text>
</comment>
<sequence precursor="true">MKKIGISIAAILLITLLGACNQQADDDEQEQEEKVIPVETEEATEGDIVIEKTIYGRTAPSASTPVMVQNPGEIDSLEVQNGDQVEEDDVIATIQTPAGKQNIRASKAGEIAQLSVSEGGIASTEEPLAIITDLQTIQLNFTVTSDVRGLVEREDKLNVDIDGNQYKAEVSSVGTMPDDTGLYPIEATVNNDEEDLIAGLTAKLHIPEERINSAIIVPTEAIEEANNESFVYVIKDNEAIRTVVTPKETQSDKTAIEGEVKAGDQIVINGQLSLSDGSQVNVVKGE</sequence>
<dbReference type="PANTHER" id="PTHR30469">
    <property type="entry name" value="MULTIDRUG RESISTANCE PROTEIN MDTA"/>
    <property type="match status" value="1"/>
</dbReference>
<keyword evidence="6" id="KW-1185">Reference proteome</keyword>
<dbReference type="SUPFAM" id="SSF51230">
    <property type="entry name" value="Single hybrid motif"/>
    <property type="match status" value="1"/>
</dbReference>
<dbReference type="EMBL" id="CCDP010000001">
    <property type="protein sequence ID" value="CDQ38334.1"/>
    <property type="molecule type" value="Genomic_DNA"/>
</dbReference>
<dbReference type="InterPro" id="IPR011053">
    <property type="entry name" value="Single_hybrid_motif"/>
</dbReference>
<reference evidence="5 6" key="1">
    <citation type="submission" date="2014-03" db="EMBL/GenBank/DDBJ databases">
        <authorList>
            <person name="Urmite Genomes U."/>
        </authorList>
    </citation>
    <scope>NUCLEOTIDE SEQUENCE [LARGE SCALE GENOMIC DNA]</scope>
    <source>
        <strain evidence="5 6">Vm-5</strain>
    </source>
</reference>
<dbReference type="OrthoDB" id="2456449at2"/>
<dbReference type="Gene3D" id="2.40.50.100">
    <property type="match status" value="1"/>
</dbReference>
<evidence type="ECO:0000256" key="2">
    <source>
        <dbReference type="SAM" id="SignalP"/>
    </source>
</evidence>